<keyword evidence="1" id="KW-1133">Transmembrane helix</keyword>
<keyword evidence="1" id="KW-0812">Transmembrane</keyword>
<reference evidence="2 3" key="1">
    <citation type="submission" date="2018-10" db="EMBL/GenBank/DDBJ databases">
        <title>Genomic Encyclopedia of Type Strains, Phase IV (KMG-IV): sequencing the most valuable type-strain genomes for metagenomic binning, comparative biology and taxonomic classification.</title>
        <authorList>
            <person name="Goeker M."/>
        </authorList>
    </citation>
    <scope>NUCLEOTIDE SEQUENCE [LARGE SCALE GENOMIC DNA]</scope>
    <source>
        <strain evidence="2 3">DSM 25080</strain>
    </source>
</reference>
<protein>
    <submittedName>
        <fullName evidence="2">Uncharacterized protein</fullName>
    </submittedName>
</protein>
<dbReference type="Proteomes" id="UP000267187">
    <property type="component" value="Unassembled WGS sequence"/>
</dbReference>
<proteinExistence type="predicted"/>
<keyword evidence="3" id="KW-1185">Reference proteome</keyword>
<dbReference type="AlphaFoldDB" id="A0A3M0ABN7"/>
<organism evidence="2 3">
    <name type="scientific">Umboniibacter marinipuniceus</name>
    <dbReference type="NCBI Taxonomy" id="569599"/>
    <lineage>
        <taxon>Bacteria</taxon>
        <taxon>Pseudomonadati</taxon>
        <taxon>Pseudomonadota</taxon>
        <taxon>Gammaproteobacteria</taxon>
        <taxon>Cellvibrionales</taxon>
        <taxon>Cellvibrionaceae</taxon>
        <taxon>Umboniibacter</taxon>
    </lineage>
</organism>
<feature type="transmembrane region" description="Helical" evidence="1">
    <location>
        <begin position="34"/>
        <end position="51"/>
    </location>
</feature>
<gene>
    <name evidence="2" type="ORF">DFR27_0259</name>
</gene>
<evidence type="ECO:0000313" key="2">
    <source>
        <dbReference type="EMBL" id="RMA82310.1"/>
    </source>
</evidence>
<dbReference type="EMBL" id="REFJ01000001">
    <property type="protein sequence ID" value="RMA82310.1"/>
    <property type="molecule type" value="Genomic_DNA"/>
</dbReference>
<feature type="transmembrane region" description="Helical" evidence="1">
    <location>
        <begin position="71"/>
        <end position="89"/>
    </location>
</feature>
<comment type="caution">
    <text evidence="2">The sequence shown here is derived from an EMBL/GenBank/DDBJ whole genome shotgun (WGS) entry which is preliminary data.</text>
</comment>
<sequence length="90" mass="10429">MGYKYRGLGSIVVLLLLWVVPTVADPSSVIKHSVRFLWYCYFYCLVLRPFFYNMEIQSLFHIAIGRHEGKAYRCLIVVMESIIVLLLALA</sequence>
<keyword evidence="1" id="KW-0472">Membrane</keyword>
<name>A0A3M0ABN7_9GAMM</name>
<evidence type="ECO:0000256" key="1">
    <source>
        <dbReference type="SAM" id="Phobius"/>
    </source>
</evidence>
<evidence type="ECO:0000313" key="3">
    <source>
        <dbReference type="Proteomes" id="UP000267187"/>
    </source>
</evidence>
<accession>A0A3M0ABN7</accession>